<dbReference type="EMBL" id="AE017226">
    <property type="protein sequence ID" value="AAS10766.1"/>
    <property type="molecule type" value="Genomic_DNA"/>
</dbReference>
<gene>
    <name evidence="1" type="ordered locus">TDE_0271</name>
</gene>
<accession>Q73R22</accession>
<evidence type="ECO:0000313" key="1">
    <source>
        <dbReference type="EMBL" id="AAS10766.1"/>
    </source>
</evidence>
<protein>
    <submittedName>
        <fullName evidence="1">Uncharacterized protein</fullName>
    </submittedName>
</protein>
<dbReference type="PaxDb" id="243275-TDE_0271"/>
<evidence type="ECO:0000313" key="2">
    <source>
        <dbReference type="Proteomes" id="UP000008212"/>
    </source>
</evidence>
<reference evidence="1 2" key="1">
    <citation type="journal article" date="2004" name="Proc. Natl. Acad. Sci. U.S.A.">
        <title>Comparison of the genome of the oral pathogen Treponema denticola with other spirochete genomes.</title>
        <authorList>
            <person name="Seshadri R."/>
            <person name="Myers G.S."/>
            <person name="Tettelin H."/>
            <person name="Eisen J.A."/>
            <person name="Heidelberg J.F."/>
            <person name="Dodson R.J."/>
            <person name="Davidsen T.M."/>
            <person name="DeBoy R.T."/>
            <person name="Fouts D.E."/>
            <person name="Haft D.H."/>
            <person name="Selengut J."/>
            <person name="Ren Q."/>
            <person name="Brinkac L.M."/>
            <person name="Madupu R."/>
            <person name="Kolonay J."/>
            <person name="Durkin S.A."/>
            <person name="Daugherty S.C."/>
            <person name="Shetty J."/>
            <person name="Shvartsbeyn A."/>
            <person name="Gebregeorgis E."/>
            <person name="Geer K."/>
            <person name="Tsegaye G."/>
            <person name="Malek J."/>
            <person name="Ayodeji B."/>
            <person name="Shatsman S."/>
            <person name="McLeod M.P."/>
            <person name="Smajs D."/>
            <person name="Howell J.K."/>
            <person name="Pal S."/>
            <person name="Amin A."/>
            <person name="Vashisth P."/>
            <person name="McNeill T.Z."/>
            <person name="Xiang Q."/>
            <person name="Sodergren E."/>
            <person name="Baca E."/>
            <person name="Weinstock G.M."/>
            <person name="Norris S.J."/>
            <person name="Fraser C.M."/>
            <person name="Paulsen I.T."/>
        </authorList>
    </citation>
    <scope>NUCLEOTIDE SEQUENCE [LARGE SCALE GENOMIC DNA]</scope>
    <source>
        <strain evidence="2">ATCC 35405 / DSM 14222 / CIP 103919 / JCM 8153 / KCTC 15104</strain>
    </source>
</reference>
<dbReference type="AlphaFoldDB" id="Q73R22"/>
<name>Q73R22_TREDE</name>
<dbReference type="KEGG" id="tde:TDE_0271"/>
<keyword evidence="2" id="KW-1185">Reference proteome</keyword>
<organism evidence="1 2">
    <name type="scientific">Treponema denticola (strain ATCC 35405 / DSM 14222 / CIP 103919 / JCM 8153 / KCTC 15104)</name>
    <dbReference type="NCBI Taxonomy" id="243275"/>
    <lineage>
        <taxon>Bacteria</taxon>
        <taxon>Pseudomonadati</taxon>
        <taxon>Spirochaetota</taxon>
        <taxon>Spirochaetia</taxon>
        <taxon>Spirochaetales</taxon>
        <taxon>Treponemataceae</taxon>
        <taxon>Treponema</taxon>
    </lineage>
</organism>
<dbReference type="HOGENOM" id="CLU_3174424_0_0_12"/>
<sequence length="47" mass="5511">MACAYNTLSTLPHYIIKTNNFQPKLLKSKKNTSFYYNTNRINKQLAD</sequence>
<dbReference type="Proteomes" id="UP000008212">
    <property type="component" value="Chromosome"/>
</dbReference>
<proteinExistence type="predicted"/>